<dbReference type="EMBL" id="JAQQBS010000001">
    <property type="protein sequence ID" value="KAK0177485.1"/>
    <property type="molecule type" value="Genomic_DNA"/>
</dbReference>
<evidence type="ECO:0000256" key="1">
    <source>
        <dbReference type="ARBA" id="ARBA00004141"/>
    </source>
</evidence>
<keyword evidence="4 12" id="KW-0812">Transmembrane</keyword>
<dbReference type="GO" id="GO:0004768">
    <property type="term" value="F:stearoyl-CoA 9-desaturase activity"/>
    <property type="evidence" value="ECO:0007669"/>
    <property type="project" value="TreeGrafter"/>
</dbReference>
<comment type="similarity">
    <text evidence="2 12">Belongs to the fatty acid desaturase type 1 family.</text>
</comment>
<evidence type="ECO:0000256" key="3">
    <source>
        <dbReference type="ARBA" id="ARBA00022516"/>
    </source>
</evidence>
<dbReference type="Pfam" id="PF00487">
    <property type="entry name" value="FA_desaturase"/>
    <property type="match status" value="1"/>
</dbReference>
<dbReference type="InterPro" id="IPR005804">
    <property type="entry name" value="FA_desaturase_dom"/>
</dbReference>
<dbReference type="GO" id="GO:0006636">
    <property type="term" value="P:unsaturated fatty acid biosynthetic process"/>
    <property type="evidence" value="ECO:0007669"/>
    <property type="project" value="TreeGrafter"/>
</dbReference>
<evidence type="ECO:0000256" key="12">
    <source>
        <dbReference type="RuleBase" id="RU000581"/>
    </source>
</evidence>
<evidence type="ECO:0000259" key="14">
    <source>
        <dbReference type="Pfam" id="PF00487"/>
    </source>
</evidence>
<dbReference type="GO" id="GO:0005789">
    <property type="term" value="C:endoplasmic reticulum membrane"/>
    <property type="evidence" value="ECO:0007669"/>
    <property type="project" value="TreeGrafter"/>
</dbReference>
<evidence type="ECO:0000256" key="8">
    <source>
        <dbReference type="ARBA" id="ARBA00023004"/>
    </source>
</evidence>
<proteinExistence type="inferred from homology"/>
<gene>
    <name evidence="15" type="ORF">PV328_001535</name>
</gene>
<keyword evidence="7 12" id="KW-0560">Oxidoreductase</keyword>
<comment type="cofactor">
    <cofactor evidence="12">
        <name>Fe(2+)</name>
        <dbReference type="ChEBI" id="CHEBI:29033"/>
    </cofactor>
</comment>
<dbReference type="AlphaFoldDB" id="A0AA39FXU4"/>
<name>A0AA39FXU4_9HYME</name>
<feature type="transmembrane region" description="Helical" evidence="13">
    <location>
        <begin position="192"/>
        <end position="212"/>
    </location>
</feature>
<evidence type="ECO:0000313" key="16">
    <source>
        <dbReference type="Proteomes" id="UP001168990"/>
    </source>
</evidence>
<evidence type="ECO:0000256" key="4">
    <source>
        <dbReference type="ARBA" id="ARBA00022692"/>
    </source>
</evidence>
<dbReference type="PRINTS" id="PR00075">
    <property type="entry name" value="FACDDSATRASE"/>
</dbReference>
<dbReference type="InterPro" id="IPR015876">
    <property type="entry name" value="Acyl-CoA_DS"/>
</dbReference>
<feature type="transmembrane region" description="Helical" evidence="13">
    <location>
        <begin position="106"/>
        <end position="128"/>
    </location>
</feature>
<feature type="transmembrane region" description="Helical" evidence="13">
    <location>
        <begin position="49"/>
        <end position="68"/>
    </location>
</feature>
<comment type="domain">
    <text evidence="12">The histidine box domains are involved in binding the catalytic metal ions.</text>
</comment>
<evidence type="ECO:0000256" key="11">
    <source>
        <dbReference type="ARBA" id="ARBA00023160"/>
    </source>
</evidence>
<evidence type="ECO:0000256" key="6">
    <source>
        <dbReference type="ARBA" id="ARBA00022989"/>
    </source>
</evidence>
<dbReference type="PANTHER" id="PTHR11351">
    <property type="entry name" value="ACYL-COA DESATURASE"/>
    <property type="match status" value="1"/>
</dbReference>
<evidence type="ECO:0000256" key="10">
    <source>
        <dbReference type="ARBA" id="ARBA00023136"/>
    </source>
</evidence>
<evidence type="ECO:0000256" key="2">
    <source>
        <dbReference type="ARBA" id="ARBA00009295"/>
    </source>
</evidence>
<organism evidence="15 16">
    <name type="scientific">Microctonus aethiopoides</name>
    <dbReference type="NCBI Taxonomy" id="144406"/>
    <lineage>
        <taxon>Eukaryota</taxon>
        <taxon>Metazoa</taxon>
        <taxon>Ecdysozoa</taxon>
        <taxon>Arthropoda</taxon>
        <taxon>Hexapoda</taxon>
        <taxon>Insecta</taxon>
        <taxon>Pterygota</taxon>
        <taxon>Neoptera</taxon>
        <taxon>Endopterygota</taxon>
        <taxon>Hymenoptera</taxon>
        <taxon>Apocrita</taxon>
        <taxon>Ichneumonoidea</taxon>
        <taxon>Braconidae</taxon>
        <taxon>Euphorinae</taxon>
        <taxon>Microctonus</taxon>
    </lineage>
</organism>
<evidence type="ECO:0000313" key="15">
    <source>
        <dbReference type="EMBL" id="KAK0177485.1"/>
    </source>
</evidence>
<evidence type="ECO:0000256" key="5">
    <source>
        <dbReference type="ARBA" id="ARBA00022832"/>
    </source>
</evidence>
<evidence type="ECO:0000256" key="7">
    <source>
        <dbReference type="ARBA" id="ARBA00023002"/>
    </source>
</evidence>
<reference evidence="15" key="2">
    <citation type="submission" date="2023-03" db="EMBL/GenBank/DDBJ databases">
        <authorList>
            <person name="Inwood S.N."/>
            <person name="Skelly J.G."/>
            <person name="Guhlin J."/>
            <person name="Harrop T.W.R."/>
            <person name="Goldson S.G."/>
            <person name="Dearden P.K."/>
        </authorList>
    </citation>
    <scope>NUCLEOTIDE SEQUENCE</scope>
    <source>
        <strain evidence="15">Irish</strain>
        <tissue evidence="15">Whole body</tissue>
    </source>
</reference>
<dbReference type="CDD" id="cd03505">
    <property type="entry name" value="Delta9-FADS-like"/>
    <property type="match status" value="1"/>
</dbReference>
<evidence type="ECO:0000256" key="13">
    <source>
        <dbReference type="SAM" id="Phobius"/>
    </source>
</evidence>
<feature type="transmembrane region" description="Helical" evidence="13">
    <location>
        <begin position="74"/>
        <end position="94"/>
    </location>
</feature>
<protein>
    <recommendedName>
        <fullName evidence="14">Fatty acid desaturase domain-containing protein</fullName>
    </recommendedName>
</protein>
<keyword evidence="8" id="KW-0408">Iron</keyword>
<comment type="caution">
    <text evidence="15">The sequence shown here is derived from an EMBL/GenBank/DDBJ whole genome shotgun (WGS) entry which is preliminary data.</text>
</comment>
<reference evidence="15" key="1">
    <citation type="journal article" date="2023" name="bioRxiv">
        <title>Scaffold-level genome assemblies of two parasitoid biocontrol wasps reveal the parthenogenesis mechanism and an associated novel virus.</title>
        <authorList>
            <person name="Inwood S."/>
            <person name="Skelly J."/>
            <person name="Guhlin J."/>
            <person name="Harrop T."/>
            <person name="Goldson S."/>
            <person name="Dearden P."/>
        </authorList>
    </citation>
    <scope>NUCLEOTIDE SEQUENCE</scope>
    <source>
        <strain evidence="15">Irish</strain>
        <tissue evidence="15">Whole body</tissue>
    </source>
</reference>
<feature type="domain" description="Fatty acid desaturase" evidence="14">
    <location>
        <begin position="75"/>
        <end position="279"/>
    </location>
</feature>
<evidence type="ECO:0000256" key="9">
    <source>
        <dbReference type="ARBA" id="ARBA00023098"/>
    </source>
</evidence>
<accession>A0AA39FXU4</accession>
<keyword evidence="3 12" id="KW-0444">Lipid biosynthesis</keyword>
<dbReference type="GO" id="GO:0005506">
    <property type="term" value="F:iron ion binding"/>
    <property type="evidence" value="ECO:0007669"/>
    <property type="project" value="TreeGrafter"/>
</dbReference>
<comment type="subcellular location">
    <subcellularLocation>
        <location evidence="1">Membrane</location>
        <topology evidence="1">Multi-pass membrane protein</topology>
    </subcellularLocation>
</comment>
<keyword evidence="10 13" id="KW-0472">Membrane</keyword>
<keyword evidence="6 13" id="KW-1133">Transmembrane helix</keyword>
<keyword evidence="11 12" id="KW-0275">Fatty acid biosynthesis</keyword>
<keyword evidence="5" id="KW-0276">Fatty acid metabolism</keyword>
<dbReference type="PANTHER" id="PTHR11351:SF21">
    <property type="entry name" value="GH07782P"/>
    <property type="match status" value="1"/>
</dbReference>
<feature type="transmembrane region" description="Helical" evidence="13">
    <location>
        <begin position="224"/>
        <end position="247"/>
    </location>
</feature>
<keyword evidence="16" id="KW-1185">Reference proteome</keyword>
<keyword evidence="9" id="KW-0443">Lipid metabolism</keyword>
<dbReference type="Proteomes" id="UP001168990">
    <property type="component" value="Unassembled WGS sequence"/>
</dbReference>
<sequence length="337" mass="39887">MPAPTYKNSSLPPETLDHKNNNKVMLINNETNKNKRWNEFETEIKWKKAAILLALHCGCLYTLVTFPYRQQSFLIMWTFFTIYIAAFGITAGVHRFWTHRSYKAKIPLRLILAIFYYSAGMDTIYGWVRDHRIHHKYTDTEADPHNTNRGFWFSHVGWVIMKKKLIVQQRRKEVDMTDILNDPVVQFFDGNYIILNTLFTFVMPIFVPVYFLNQDLKWTVMSQLFLRYPYILNLAWCVNSFGHMIGYRPYDKSIQSTDNILIAITTYGEGWHNYHHVFPWDYKAAELKSFIFNTTTFWIDLFAKIGWAYDLKHATAEHVQKVVETKGDGSQLRYAKL</sequence>